<gene>
    <name evidence="1" type="ORF">BU23DRAFT_573324</name>
</gene>
<name>A0A6A5URG9_9PLEO</name>
<accession>A0A6A5URG9</accession>
<dbReference type="EMBL" id="ML976734">
    <property type="protein sequence ID" value="KAF1967298.1"/>
    <property type="molecule type" value="Genomic_DNA"/>
</dbReference>
<sequence>MDAMISWEATTSVFQSDYQCSPMNASITLNNTKSFSVMGERRVVPPQAIKILVNGTAKLDTTTLVSDDGCQYQIEISPIAMANRVDSTVWRRAEDRLYDLGSTWSDMDGKNTTQDYVYIPGIYYYTLDQTAGRTSPFLRQNSSATCAGKDVIHLATVLISPDAEELQSNYSQRAWECALEISTAEIPVTFKLSSAGQALAFGRDAFAEKQSIVDDNILSGSDVRSAINEQNVRSEQSIRTAFSGVLDRTNEQAWWVEQSFERTHYSRQTFDYSVVRLFGTMFNRFSIGILS</sequence>
<dbReference type="AlphaFoldDB" id="A0A6A5URG9"/>
<dbReference type="Proteomes" id="UP000800036">
    <property type="component" value="Unassembled WGS sequence"/>
</dbReference>
<organism evidence="1 2">
    <name type="scientific">Bimuria novae-zelandiae CBS 107.79</name>
    <dbReference type="NCBI Taxonomy" id="1447943"/>
    <lineage>
        <taxon>Eukaryota</taxon>
        <taxon>Fungi</taxon>
        <taxon>Dikarya</taxon>
        <taxon>Ascomycota</taxon>
        <taxon>Pezizomycotina</taxon>
        <taxon>Dothideomycetes</taxon>
        <taxon>Pleosporomycetidae</taxon>
        <taxon>Pleosporales</taxon>
        <taxon>Massarineae</taxon>
        <taxon>Didymosphaeriaceae</taxon>
        <taxon>Bimuria</taxon>
    </lineage>
</organism>
<reference evidence="1" key="1">
    <citation type="journal article" date="2020" name="Stud. Mycol.">
        <title>101 Dothideomycetes genomes: a test case for predicting lifestyles and emergence of pathogens.</title>
        <authorList>
            <person name="Haridas S."/>
            <person name="Albert R."/>
            <person name="Binder M."/>
            <person name="Bloem J."/>
            <person name="Labutti K."/>
            <person name="Salamov A."/>
            <person name="Andreopoulos B."/>
            <person name="Baker S."/>
            <person name="Barry K."/>
            <person name="Bills G."/>
            <person name="Bluhm B."/>
            <person name="Cannon C."/>
            <person name="Castanera R."/>
            <person name="Culley D."/>
            <person name="Daum C."/>
            <person name="Ezra D."/>
            <person name="Gonzalez J."/>
            <person name="Henrissat B."/>
            <person name="Kuo A."/>
            <person name="Liang C."/>
            <person name="Lipzen A."/>
            <person name="Lutzoni F."/>
            <person name="Magnuson J."/>
            <person name="Mondo S."/>
            <person name="Nolan M."/>
            <person name="Ohm R."/>
            <person name="Pangilinan J."/>
            <person name="Park H.-J."/>
            <person name="Ramirez L."/>
            <person name="Alfaro M."/>
            <person name="Sun H."/>
            <person name="Tritt A."/>
            <person name="Yoshinaga Y."/>
            <person name="Zwiers L.-H."/>
            <person name="Turgeon B."/>
            <person name="Goodwin S."/>
            <person name="Spatafora J."/>
            <person name="Crous P."/>
            <person name="Grigoriev I."/>
        </authorList>
    </citation>
    <scope>NUCLEOTIDE SEQUENCE</scope>
    <source>
        <strain evidence="1">CBS 107.79</strain>
    </source>
</reference>
<proteinExistence type="predicted"/>
<evidence type="ECO:0000313" key="2">
    <source>
        <dbReference type="Proteomes" id="UP000800036"/>
    </source>
</evidence>
<protein>
    <submittedName>
        <fullName evidence="1">Uncharacterized protein</fullName>
    </submittedName>
</protein>
<evidence type="ECO:0000313" key="1">
    <source>
        <dbReference type="EMBL" id="KAF1967298.1"/>
    </source>
</evidence>
<keyword evidence="2" id="KW-1185">Reference proteome</keyword>